<gene>
    <name evidence="1" type="ORF">FVF58_47725</name>
</gene>
<organism evidence="1 2">
    <name type="scientific">Paraburkholderia panacisoli</name>
    <dbReference type="NCBI Taxonomy" id="2603818"/>
    <lineage>
        <taxon>Bacteria</taxon>
        <taxon>Pseudomonadati</taxon>
        <taxon>Pseudomonadota</taxon>
        <taxon>Betaproteobacteria</taxon>
        <taxon>Burkholderiales</taxon>
        <taxon>Burkholderiaceae</taxon>
        <taxon>Paraburkholderia</taxon>
    </lineage>
</organism>
<keyword evidence="2" id="KW-1185">Reference proteome</keyword>
<evidence type="ECO:0000313" key="2">
    <source>
        <dbReference type="Proteomes" id="UP000325273"/>
    </source>
</evidence>
<dbReference type="EMBL" id="VTUZ01000074">
    <property type="protein sequence ID" value="KAA0997724.1"/>
    <property type="molecule type" value="Genomic_DNA"/>
</dbReference>
<reference evidence="1 2" key="1">
    <citation type="submission" date="2019-08" db="EMBL/GenBank/DDBJ databases">
        <title>Paraburkholderia sp. DCY113.</title>
        <authorList>
            <person name="Kang J."/>
        </authorList>
    </citation>
    <scope>NUCLEOTIDE SEQUENCE [LARGE SCALE GENOMIC DNA]</scope>
    <source>
        <strain evidence="1 2">DCY113</strain>
    </source>
</reference>
<dbReference type="AlphaFoldDB" id="A0A5B0G2S1"/>
<sequence length="127" mass="13205">MDRIQLNAGKIAARQDLTTLPPPASASPTAAVGVGAIGGSGISSGVGLGAGLSFDITRLFQKHPDEPVRVYRYSVQLKDGSMREVDSVLELQPGNCVNVIDSRQAGYPKLVAASGLLICRFGVAVLL</sequence>
<dbReference type="Proteomes" id="UP000325273">
    <property type="component" value="Unassembled WGS sequence"/>
</dbReference>
<evidence type="ECO:0000313" key="1">
    <source>
        <dbReference type="EMBL" id="KAA0997724.1"/>
    </source>
</evidence>
<comment type="caution">
    <text evidence="1">The sequence shown here is derived from an EMBL/GenBank/DDBJ whole genome shotgun (WGS) entry which is preliminary data.</text>
</comment>
<protein>
    <submittedName>
        <fullName evidence="1">Uncharacterized protein</fullName>
    </submittedName>
</protein>
<accession>A0A5B0G2S1</accession>
<name>A0A5B0G2S1_9BURK</name>
<dbReference type="RefSeq" id="WP_149676482.1">
    <property type="nucleotide sequence ID" value="NZ_VTUZ01000074.1"/>
</dbReference>
<proteinExistence type="predicted"/>